<feature type="domain" description="Penicillin-binding protein transpeptidase" evidence="2">
    <location>
        <begin position="327"/>
        <end position="594"/>
    </location>
</feature>
<dbReference type="PANTHER" id="PTHR30627">
    <property type="entry name" value="PEPTIDOGLYCAN D,D-TRANSPEPTIDASE"/>
    <property type="match status" value="1"/>
</dbReference>
<evidence type="ECO:0000313" key="5">
    <source>
        <dbReference type="Proteomes" id="UP001597478"/>
    </source>
</evidence>
<sequence>MRSRCHRLTAIVLSAAVVLSGCGVFGGSDADDAMEEFLAAFAAGDIATAAGLTDSPRAATAVLRQAREALKPASVGTSLGGVQETSGGDTAGASYRLDWDLGHDRHWRYDAQAQLRTVDGDWKVRFTPAVVHPRLGSQQSLALHTDRPTPAPVLDREGAALLQADTVIGVVLDRRAAGDRLDAVAATLAGSLGRFEPSITKQSILDGARGTKPGQGYLVASLRSADYQAVKPTIYDLPGVRFTSEERLLPAERGLGEQILPAVRAEVADRVAGRDGWRVVTTDVAGAEIAELGAAAPHPAAAVRSTLSLRTQQAAERALDDVREPAAIVAIQPSTGDLLAVAQNAPADDQGTIALTGRYPPGSTLKIATAAAALSSGKVGADTVVDCPPTTTIDNTRLVPNDERFGLGRVPLHTAFAHSCNTTFARLAADLPPDALTTAARSLGIGADFVIPGVTTITGSVPPADTVVQRAENGFGQGTTLASPFGMALAAATVAHGETPVPTLIEGTRTRASRLGTPLRDGVLDAVRRMMREVVTDGTATALRDLPDVHGKTGTAQFGDGRNSHGWFAGYQGDVAFSVLLVGAGTSKPAVDVARDFLAGTR</sequence>
<evidence type="ECO:0000256" key="1">
    <source>
        <dbReference type="SAM" id="SignalP"/>
    </source>
</evidence>
<dbReference type="PROSITE" id="PS51257">
    <property type="entry name" value="PROKAR_LIPOPROTEIN"/>
    <property type="match status" value="1"/>
</dbReference>
<dbReference type="Gene3D" id="3.40.710.10">
    <property type="entry name" value="DD-peptidase/beta-lactamase superfamily"/>
    <property type="match status" value="1"/>
</dbReference>
<dbReference type="Pfam" id="PF05223">
    <property type="entry name" value="MecA_N"/>
    <property type="match status" value="1"/>
</dbReference>
<proteinExistence type="predicted"/>
<dbReference type="Proteomes" id="UP001597478">
    <property type="component" value="Unassembled WGS sequence"/>
</dbReference>
<comment type="caution">
    <text evidence="4">The sequence shown here is derived from an EMBL/GenBank/DDBJ whole genome shotgun (WGS) entry which is preliminary data.</text>
</comment>
<feature type="domain" description="NTF2-like N-terminal transpeptidase" evidence="3">
    <location>
        <begin position="30"/>
        <end position="138"/>
    </location>
</feature>
<dbReference type="PANTHER" id="PTHR30627:SF24">
    <property type="entry name" value="PENICILLIN-BINDING PROTEIN 4B"/>
    <property type="match status" value="1"/>
</dbReference>
<dbReference type="InterPro" id="IPR001460">
    <property type="entry name" value="PCN-bd_Tpept"/>
</dbReference>
<dbReference type="EMBL" id="JBHUOF010000013">
    <property type="protein sequence ID" value="MFD2800034.1"/>
    <property type="molecule type" value="Genomic_DNA"/>
</dbReference>
<dbReference type="SUPFAM" id="SSF56601">
    <property type="entry name" value="beta-lactamase/transpeptidase-like"/>
    <property type="match status" value="1"/>
</dbReference>
<feature type="chain" id="PRO_5046008866" evidence="1">
    <location>
        <begin position="31"/>
        <end position="602"/>
    </location>
</feature>
<feature type="signal peptide" evidence="1">
    <location>
        <begin position="1"/>
        <end position="30"/>
    </location>
</feature>
<keyword evidence="1" id="KW-0732">Signal</keyword>
<dbReference type="InterPro" id="IPR007887">
    <property type="entry name" value="MecA_N"/>
</dbReference>
<dbReference type="Pfam" id="PF00905">
    <property type="entry name" value="Transpeptidase"/>
    <property type="match status" value="1"/>
</dbReference>
<reference evidence="5" key="1">
    <citation type="journal article" date="2019" name="Int. J. Syst. Evol. Microbiol.">
        <title>The Global Catalogue of Microorganisms (GCM) 10K type strain sequencing project: providing services to taxonomists for standard genome sequencing and annotation.</title>
        <authorList>
            <consortium name="The Broad Institute Genomics Platform"/>
            <consortium name="The Broad Institute Genome Sequencing Center for Infectious Disease"/>
            <person name="Wu L."/>
            <person name="Ma J."/>
        </authorList>
    </citation>
    <scope>NUCLEOTIDE SEQUENCE [LARGE SCALE GENOMIC DNA]</scope>
    <source>
        <strain evidence="5">IBRC-M 10906</strain>
    </source>
</reference>
<evidence type="ECO:0000313" key="4">
    <source>
        <dbReference type="EMBL" id="MFD2800034.1"/>
    </source>
</evidence>
<dbReference type="InterPro" id="IPR012338">
    <property type="entry name" value="Beta-lactam/transpept-like"/>
</dbReference>
<name>A0ABW5W7U0_9PSEU</name>
<dbReference type="InterPro" id="IPR050515">
    <property type="entry name" value="Beta-lactam/transpept"/>
</dbReference>
<evidence type="ECO:0000259" key="3">
    <source>
        <dbReference type="Pfam" id="PF05223"/>
    </source>
</evidence>
<dbReference type="RefSeq" id="WP_377384933.1">
    <property type="nucleotide sequence ID" value="NZ_JBHSAN010000004.1"/>
</dbReference>
<gene>
    <name evidence="4" type="ORF">ACFS2C_11580</name>
</gene>
<protein>
    <submittedName>
        <fullName evidence="4">Penicillin-binding transpeptidase domain-containing protein</fullName>
    </submittedName>
</protein>
<keyword evidence="5" id="KW-1185">Reference proteome</keyword>
<organism evidence="4 5">
    <name type="scientific">Prauserella oleivorans</name>
    <dbReference type="NCBI Taxonomy" id="1478153"/>
    <lineage>
        <taxon>Bacteria</taxon>
        <taxon>Bacillati</taxon>
        <taxon>Actinomycetota</taxon>
        <taxon>Actinomycetes</taxon>
        <taxon>Pseudonocardiales</taxon>
        <taxon>Pseudonocardiaceae</taxon>
        <taxon>Prauserella</taxon>
    </lineage>
</organism>
<evidence type="ECO:0000259" key="2">
    <source>
        <dbReference type="Pfam" id="PF00905"/>
    </source>
</evidence>
<accession>A0ABW5W7U0</accession>